<evidence type="ECO:0000256" key="2">
    <source>
        <dbReference type="ARBA" id="ARBA00022679"/>
    </source>
</evidence>
<dbReference type="PANTHER" id="PTHR43861:SF1">
    <property type="entry name" value="TRANS-ACONITATE 2-METHYLTRANSFERASE"/>
    <property type="match status" value="1"/>
</dbReference>
<reference evidence="4 5" key="1">
    <citation type="submission" date="2020-08" db="EMBL/GenBank/DDBJ databases">
        <title>Functional genomics of gut bacteria from endangered species of beetles.</title>
        <authorList>
            <person name="Carlos-Shanley C."/>
        </authorList>
    </citation>
    <scope>NUCLEOTIDE SEQUENCE [LARGE SCALE GENOMIC DNA]</scope>
    <source>
        <strain evidence="4 5">S00224</strain>
    </source>
</reference>
<comment type="caution">
    <text evidence="4">The sequence shown here is derived from an EMBL/GenBank/DDBJ whole genome shotgun (WGS) entry which is preliminary data.</text>
</comment>
<dbReference type="GO" id="GO:0032259">
    <property type="term" value="P:methylation"/>
    <property type="evidence" value="ECO:0007669"/>
    <property type="project" value="UniProtKB-KW"/>
</dbReference>
<evidence type="ECO:0000256" key="1">
    <source>
        <dbReference type="ARBA" id="ARBA00022603"/>
    </source>
</evidence>
<protein>
    <submittedName>
        <fullName evidence="4">SAM-dependent methyltransferase</fullName>
    </submittedName>
</protein>
<gene>
    <name evidence="4" type="ORF">HNP52_004134</name>
</gene>
<dbReference type="InterPro" id="IPR029063">
    <property type="entry name" value="SAM-dependent_MTases_sf"/>
</dbReference>
<proteinExistence type="predicted"/>
<dbReference type="PANTHER" id="PTHR43861">
    <property type="entry name" value="TRANS-ACONITATE 2-METHYLTRANSFERASE-RELATED"/>
    <property type="match status" value="1"/>
</dbReference>
<evidence type="ECO:0000313" key="5">
    <source>
        <dbReference type="Proteomes" id="UP000575241"/>
    </source>
</evidence>
<name>A0A7W7NUK3_9SPHN</name>
<dbReference type="GO" id="GO:0008168">
    <property type="term" value="F:methyltransferase activity"/>
    <property type="evidence" value="ECO:0007669"/>
    <property type="project" value="UniProtKB-KW"/>
</dbReference>
<accession>A0A7W7NUK3</accession>
<organism evidence="4 5">
    <name type="scientific">Sphingomonas kyeonggiensis</name>
    <dbReference type="NCBI Taxonomy" id="1268553"/>
    <lineage>
        <taxon>Bacteria</taxon>
        <taxon>Pseudomonadati</taxon>
        <taxon>Pseudomonadota</taxon>
        <taxon>Alphaproteobacteria</taxon>
        <taxon>Sphingomonadales</taxon>
        <taxon>Sphingomonadaceae</taxon>
        <taxon>Sphingomonas</taxon>
    </lineage>
</organism>
<dbReference type="Pfam" id="PF13649">
    <property type="entry name" value="Methyltransf_25"/>
    <property type="match status" value="1"/>
</dbReference>
<dbReference type="Proteomes" id="UP000575241">
    <property type="component" value="Unassembled WGS sequence"/>
</dbReference>
<dbReference type="AlphaFoldDB" id="A0A7W7NUK3"/>
<dbReference type="RefSeq" id="WP_184170026.1">
    <property type="nucleotide sequence ID" value="NZ_JACHLN010000004.1"/>
</dbReference>
<evidence type="ECO:0000313" key="4">
    <source>
        <dbReference type="EMBL" id="MBB4841037.1"/>
    </source>
</evidence>
<keyword evidence="2 4" id="KW-0808">Transferase</keyword>
<dbReference type="SUPFAM" id="SSF53335">
    <property type="entry name" value="S-adenosyl-L-methionine-dependent methyltransferases"/>
    <property type="match status" value="1"/>
</dbReference>
<evidence type="ECO:0000259" key="3">
    <source>
        <dbReference type="Pfam" id="PF13649"/>
    </source>
</evidence>
<dbReference type="EMBL" id="JACHLN010000004">
    <property type="protein sequence ID" value="MBB4841037.1"/>
    <property type="molecule type" value="Genomic_DNA"/>
</dbReference>
<dbReference type="CDD" id="cd02440">
    <property type="entry name" value="AdoMet_MTases"/>
    <property type="match status" value="1"/>
</dbReference>
<sequence>MQKTFSESGYDWASGRGALWRDKLDGMEALLAPIDTPFVEALAFDAPCRIGEIACGGGGTTRAIAAAAPAGSEITGFDISPDLVAAATARAGDVARFVEADVSRYRPESPFERLASRFGVMFFEDPAAAFANLRHWLAPGGQLAFAVWGPAAEVGFMAQLRGTIASVMDVAASDPDAPGPCRYGDPAKLIALLEGAGFRDAASRSVQCALPVPGDTPAAAAAFLLASSSMAAPLADAPAEVRERAHARLTEVCARHLEDGQVRMPARVEIITARG</sequence>
<dbReference type="Gene3D" id="3.40.50.150">
    <property type="entry name" value="Vaccinia Virus protein VP39"/>
    <property type="match status" value="1"/>
</dbReference>
<feature type="domain" description="Methyltransferase" evidence="3">
    <location>
        <begin position="52"/>
        <end position="141"/>
    </location>
</feature>
<keyword evidence="5" id="KW-1185">Reference proteome</keyword>
<keyword evidence="1 4" id="KW-0489">Methyltransferase</keyword>
<dbReference type="InterPro" id="IPR041698">
    <property type="entry name" value="Methyltransf_25"/>
</dbReference>